<dbReference type="AlphaFoldDB" id="A0A7J7IVA6"/>
<reference evidence="2" key="1">
    <citation type="submission" date="2020-06" db="EMBL/GenBank/DDBJ databases">
        <title>Draft genome of Bugula neritina, a colonial animal packing powerful symbionts and potential medicines.</title>
        <authorList>
            <person name="Rayko M."/>
        </authorList>
    </citation>
    <scope>NUCLEOTIDE SEQUENCE [LARGE SCALE GENOMIC DNA]</scope>
    <source>
        <strain evidence="2">Kwan_BN1</strain>
    </source>
</reference>
<dbReference type="PANTHER" id="PTHR46507:SF4">
    <property type="entry name" value="SSX FAMILY MEMBER 2 INTERACTING PROTEIN"/>
    <property type="match status" value="1"/>
</dbReference>
<dbReference type="PANTHER" id="PTHR46507">
    <property type="entry name" value="AFADIN- AND ALPHA-ACTININ-BINDING PROTEIN"/>
    <property type="match status" value="1"/>
</dbReference>
<dbReference type="GO" id="GO:0036064">
    <property type="term" value="C:ciliary basal body"/>
    <property type="evidence" value="ECO:0007669"/>
    <property type="project" value="TreeGrafter"/>
</dbReference>
<comment type="caution">
    <text evidence="2">The sequence shown here is derived from an EMBL/GenBank/DDBJ whole genome shotgun (WGS) entry which is preliminary data.</text>
</comment>
<feature type="coiled-coil region" evidence="1">
    <location>
        <begin position="73"/>
        <end position="110"/>
    </location>
</feature>
<organism evidence="2 3">
    <name type="scientific">Bugula neritina</name>
    <name type="common">Brown bryozoan</name>
    <name type="synonym">Sertularia neritina</name>
    <dbReference type="NCBI Taxonomy" id="10212"/>
    <lineage>
        <taxon>Eukaryota</taxon>
        <taxon>Metazoa</taxon>
        <taxon>Spiralia</taxon>
        <taxon>Lophotrochozoa</taxon>
        <taxon>Bryozoa</taxon>
        <taxon>Gymnolaemata</taxon>
        <taxon>Cheilostomatida</taxon>
        <taxon>Flustrina</taxon>
        <taxon>Buguloidea</taxon>
        <taxon>Bugulidae</taxon>
        <taxon>Bugula</taxon>
    </lineage>
</organism>
<dbReference type="OrthoDB" id="312015at2759"/>
<evidence type="ECO:0000313" key="2">
    <source>
        <dbReference type="EMBL" id="KAF6017351.1"/>
    </source>
</evidence>
<evidence type="ECO:0000256" key="1">
    <source>
        <dbReference type="SAM" id="Coils"/>
    </source>
</evidence>
<accession>A0A7J7IVA6</accession>
<protein>
    <submittedName>
        <fullName evidence="2">Uncharacterized protein</fullName>
    </submittedName>
</protein>
<keyword evidence="3" id="KW-1185">Reference proteome</keyword>
<keyword evidence="1" id="KW-0175">Coiled coil</keyword>
<evidence type="ECO:0000313" key="3">
    <source>
        <dbReference type="Proteomes" id="UP000593567"/>
    </source>
</evidence>
<gene>
    <name evidence="2" type="ORF">EB796_024343</name>
</gene>
<dbReference type="Proteomes" id="UP000593567">
    <property type="component" value="Unassembled WGS sequence"/>
</dbReference>
<name>A0A7J7IVA6_BUGNE</name>
<proteinExistence type="predicted"/>
<dbReference type="InterPro" id="IPR052300">
    <property type="entry name" value="Adhesion_Centrosome_assoc"/>
</dbReference>
<dbReference type="GO" id="GO:0034451">
    <property type="term" value="C:centriolar satellite"/>
    <property type="evidence" value="ECO:0007669"/>
    <property type="project" value="TreeGrafter"/>
</dbReference>
<dbReference type="GO" id="GO:0035735">
    <property type="term" value="P:intraciliary transport involved in cilium assembly"/>
    <property type="evidence" value="ECO:0007669"/>
    <property type="project" value="TreeGrafter"/>
</dbReference>
<dbReference type="EMBL" id="VXIV02003410">
    <property type="protein sequence ID" value="KAF6017351.1"/>
    <property type="molecule type" value="Genomic_DNA"/>
</dbReference>
<sequence>MPIDMVHKRLTDSLKKACSLIRPNGNAQGTEAASKFNSTFTLEKDNPETNPIIEAYMIGDENLNSSISLLEEQENLSKEKSMLYTQRAKLEQEKQNLTEAAISLHKERKKFDEYRKATMNGANTSCLLAVSPSPTKSPRRLTDHVEQIKLAVEEQVKKKDC</sequence>